<keyword evidence="3" id="KW-1185">Reference proteome</keyword>
<evidence type="ECO:0000313" key="2">
    <source>
        <dbReference type="EMBL" id="GAA4087515.1"/>
    </source>
</evidence>
<dbReference type="InterPro" id="IPR006944">
    <property type="entry name" value="Phage/GTA_portal"/>
</dbReference>
<evidence type="ECO:0000313" key="3">
    <source>
        <dbReference type="Proteomes" id="UP001500392"/>
    </source>
</evidence>
<name>A0ABP7WER8_9GAMM</name>
<dbReference type="InterPro" id="IPR030935">
    <property type="entry name" value="PBSX_Proteobac"/>
</dbReference>
<evidence type="ECO:0000256" key="1">
    <source>
        <dbReference type="ARBA" id="ARBA00006799"/>
    </source>
</evidence>
<reference evidence="3" key="1">
    <citation type="journal article" date="2019" name="Int. J. Syst. Evol. Microbiol.">
        <title>The Global Catalogue of Microorganisms (GCM) 10K type strain sequencing project: providing services to taxonomists for standard genome sequencing and annotation.</title>
        <authorList>
            <consortium name="The Broad Institute Genomics Platform"/>
            <consortium name="The Broad Institute Genome Sequencing Center for Infectious Disease"/>
            <person name="Wu L."/>
            <person name="Ma J."/>
        </authorList>
    </citation>
    <scope>NUCLEOTIDE SEQUENCE [LARGE SCALE GENOMIC DNA]</scope>
    <source>
        <strain evidence="3">JCM 17304</strain>
    </source>
</reference>
<dbReference type="Proteomes" id="UP001500392">
    <property type="component" value="Unassembled WGS sequence"/>
</dbReference>
<accession>A0ABP7WER8</accession>
<protein>
    <submittedName>
        <fullName evidence="2">Phage portal protein</fullName>
    </submittedName>
</protein>
<dbReference type="EMBL" id="BAABDM010000001">
    <property type="protein sequence ID" value="GAA4087515.1"/>
    <property type="molecule type" value="Genomic_DNA"/>
</dbReference>
<dbReference type="NCBIfam" id="TIGR01540">
    <property type="entry name" value="portal_PBSX"/>
    <property type="match status" value="1"/>
</dbReference>
<proteinExistence type="inferred from homology"/>
<dbReference type="InterPro" id="IPR006430">
    <property type="entry name" value="Phage_portal_PBSX"/>
</dbReference>
<dbReference type="RefSeq" id="WP_344932533.1">
    <property type="nucleotide sequence ID" value="NZ_BAABDM010000001.1"/>
</dbReference>
<comment type="caution">
    <text evidence="2">The sequence shown here is derived from an EMBL/GenBank/DDBJ whole genome shotgun (WGS) entry which is preliminary data.</text>
</comment>
<dbReference type="Pfam" id="PF04860">
    <property type="entry name" value="Phage_portal"/>
    <property type="match status" value="1"/>
</dbReference>
<gene>
    <name evidence="2" type="ORF">GCM10022414_07840</name>
</gene>
<sequence>MTTKTKKAEKTEAFTFGEPEPVMAARDIMGYAESWFSGKWYEPPISLPGLAKTYGASPYHSSPIQVKKNILVKTFKPHPLLSRQTFAGFVLDDLIFGNAYLERVDNRLGKPMELKHSLAKYTRRAKEDKYWFAHSYANPHEFKADSVFHLIQPDINQEIYGVPEYLSSLQSAWLNESATIFRRRYYDNGSHAGFILYMNDAGQSSEDIDAIRKAMKESKGPGNFKNLFMYAPNGKKDGLQIIPISEVSAKDEFFNIKNVTRDDLMAGHRVPAQMMGIIPTNTTGLGDPEKAARVFAANEIEPMQERYRALNDWMGEEIITFNKYEIEGLGTT</sequence>
<dbReference type="PIRSF" id="PIRSF018494">
    <property type="entry name" value="PBSX_VPQ"/>
    <property type="match status" value="1"/>
</dbReference>
<comment type="similarity">
    <text evidence="1">Belongs to the phage portal family. PBSX subfamily.</text>
</comment>
<organism evidence="2 3">
    <name type="scientific">Zhongshania borealis</name>
    <dbReference type="NCBI Taxonomy" id="889488"/>
    <lineage>
        <taxon>Bacteria</taxon>
        <taxon>Pseudomonadati</taxon>
        <taxon>Pseudomonadota</taxon>
        <taxon>Gammaproteobacteria</taxon>
        <taxon>Cellvibrionales</taxon>
        <taxon>Spongiibacteraceae</taxon>
        <taxon>Zhongshania</taxon>
    </lineage>
</organism>